<dbReference type="HAMAP" id="MF_01328_B">
    <property type="entry name" value="Ribosomal_uL4_B"/>
    <property type="match status" value="1"/>
</dbReference>
<dbReference type="Pfam" id="PF00573">
    <property type="entry name" value="Ribosomal_L4"/>
    <property type="match status" value="1"/>
</dbReference>
<dbReference type="GO" id="GO:0005840">
    <property type="term" value="C:ribosome"/>
    <property type="evidence" value="ECO:0007669"/>
    <property type="project" value="UniProtKB-KW"/>
</dbReference>
<keyword evidence="7" id="KW-1185">Reference proteome</keyword>
<evidence type="ECO:0000313" key="7">
    <source>
        <dbReference type="Proteomes" id="UP001236507"/>
    </source>
</evidence>
<evidence type="ECO:0000256" key="3">
    <source>
        <dbReference type="ARBA" id="ARBA00023274"/>
    </source>
</evidence>
<accession>A0ABT6YCY2</accession>
<reference evidence="6 7" key="1">
    <citation type="submission" date="2023-05" db="EMBL/GenBank/DDBJ databases">
        <title>Novel species of genus Flectobacillus isolated from stream in China.</title>
        <authorList>
            <person name="Lu H."/>
        </authorList>
    </citation>
    <scope>NUCLEOTIDE SEQUENCE [LARGE SCALE GENOMIC DNA]</scope>
    <source>
        <strain evidence="6 7">KCTC 42575</strain>
    </source>
</reference>
<evidence type="ECO:0000256" key="4">
    <source>
        <dbReference type="ARBA" id="ARBA00035244"/>
    </source>
</evidence>
<evidence type="ECO:0000313" key="6">
    <source>
        <dbReference type="EMBL" id="MDI9861309.1"/>
    </source>
</evidence>
<keyword evidence="5" id="KW-0694">RNA-binding</keyword>
<dbReference type="RefSeq" id="WP_095160754.1">
    <property type="nucleotide sequence ID" value="NZ_JASHIF010000019.1"/>
</dbReference>
<evidence type="ECO:0000256" key="1">
    <source>
        <dbReference type="ARBA" id="ARBA00010528"/>
    </source>
</evidence>
<keyword evidence="3 5" id="KW-0687">Ribonucleoprotein</keyword>
<name>A0ABT6YCY2_9BACT</name>
<evidence type="ECO:0000256" key="5">
    <source>
        <dbReference type="HAMAP-Rule" id="MF_01328"/>
    </source>
</evidence>
<comment type="similarity">
    <text evidence="1 5">Belongs to the universal ribosomal protein uL4 family.</text>
</comment>
<keyword evidence="2 5" id="KW-0689">Ribosomal protein</keyword>
<gene>
    <name evidence="5 6" type="primary">rplD</name>
    <name evidence="6" type="ORF">QM524_18970</name>
</gene>
<dbReference type="NCBIfam" id="TIGR03953">
    <property type="entry name" value="rplD_bact"/>
    <property type="match status" value="1"/>
</dbReference>
<keyword evidence="5" id="KW-0699">rRNA-binding</keyword>
<comment type="caution">
    <text evidence="6">The sequence shown here is derived from an EMBL/GenBank/DDBJ whole genome shotgun (WGS) entry which is preliminary data.</text>
</comment>
<dbReference type="Proteomes" id="UP001236507">
    <property type="component" value="Unassembled WGS sequence"/>
</dbReference>
<dbReference type="PANTHER" id="PTHR10746:SF6">
    <property type="entry name" value="LARGE RIBOSOMAL SUBUNIT PROTEIN UL4M"/>
    <property type="match status" value="1"/>
</dbReference>
<dbReference type="SUPFAM" id="SSF52166">
    <property type="entry name" value="Ribosomal protein L4"/>
    <property type="match status" value="1"/>
</dbReference>
<dbReference type="EMBL" id="JASHIF010000019">
    <property type="protein sequence ID" value="MDI9861309.1"/>
    <property type="molecule type" value="Genomic_DNA"/>
</dbReference>
<comment type="subunit">
    <text evidence="5">Part of the 50S ribosomal subunit.</text>
</comment>
<protein>
    <recommendedName>
        <fullName evidence="4 5">Large ribosomal subunit protein uL4</fullName>
    </recommendedName>
</protein>
<dbReference type="InterPro" id="IPR013005">
    <property type="entry name" value="Ribosomal_uL4-like"/>
</dbReference>
<proteinExistence type="inferred from homology"/>
<sequence length="209" mass="22898">MELSVLNIQGKDSGKKVVLSDEIFGIEPNEHVVWLDVKQFLANQRQGTHKAKERAEVARSTRKLKRQKGTGGARAGSMKSPLFKGGGRIFGPVPRDYSFKLNKKVKTLARQSAFAAKAQAGEVSVLENFSLETPKTKGFLAILNALSLTDTKTLVILPEDNQNIYLSGRNLPKTKVISAAQVNTYDLVNATRLVILEDAVAKIESSFSK</sequence>
<evidence type="ECO:0000256" key="2">
    <source>
        <dbReference type="ARBA" id="ARBA00022980"/>
    </source>
</evidence>
<comment type="function">
    <text evidence="5">Forms part of the polypeptide exit tunnel.</text>
</comment>
<dbReference type="InterPro" id="IPR023574">
    <property type="entry name" value="Ribosomal_uL4_dom_sf"/>
</dbReference>
<comment type="function">
    <text evidence="5">One of the primary rRNA binding proteins, this protein initially binds near the 5'-end of the 23S rRNA. It is important during the early stages of 50S assembly. It makes multiple contacts with different domains of the 23S rRNA in the assembled 50S subunit and ribosome.</text>
</comment>
<organism evidence="6 7">
    <name type="scientific">Flectobacillus roseus</name>
    <dbReference type="NCBI Taxonomy" id="502259"/>
    <lineage>
        <taxon>Bacteria</taxon>
        <taxon>Pseudomonadati</taxon>
        <taxon>Bacteroidota</taxon>
        <taxon>Cytophagia</taxon>
        <taxon>Cytophagales</taxon>
        <taxon>Flectobacillaceae</taxon>
        <taxon>Flectobacillus</taxon>
    </lineage>
</organism>
<dbReference type="InterPro" id="IPR002136">
    <property type="entry name" value="Ribosomal_uL4"/>
</dbReference>
<dbReference type="PANTHER" id="PTHR10746">
    <property type="entry name" value="50S RIBOSOMAL PROTEIN L4"/>
    <property type="match status" value="1"/>
</dbReference>
<dbReference type="Gene3D" id="3.40.1370.10">
    <property type="match status" value="1"/>
</dbReference>